<name>A0A077ECZ9_9FLAO</name>
<accession>A0A077ECZ9</accession>
<dbReference type="GeneID" id="56685341"/>
<evidence type="ECO:0000256" key="1">
    <source>
        <dbReference type="SAM" id="SignalP"/>
    </source>
</evidence>
<dbReference type="AlphaFoldDB" id="A0A077ECZ9"/>
<organism evidence="2 3">
    <name type="scientific">Elizabethkingia anophelis NUHP1</name>
    <dbReference type="NCBI Taxonomy" id="1338011"/>
    <lineage>
        <taxon>Bacteria</taxon>
        <taxon>Pseudomonadati</taxon>
        <taxon>Bacteroidota</taxon>
        <taxon>Flavobacteriia</taxon>
        <taxon>Flavobacteriales</taxon>
        <taxon>Weeksellaceae</taxon>
        <taxon>Elizabethkingia</taxon>
    </lineage>
</organism>
<feature type="signal peptide" evidence="1">
    <location>
        <begin position="1"/>
        <end position="22"/>
    </location>
</feature>
<sequence>MKKLLILFWCMVFVSTSITINAQIFGGNSNTSGGISETDGNIHVEGVGHQKKFSSDGGVLHIEGANNTITVKGFLSKVIIEGAGNTVYVDKVSSVKIEGAGTKVYYKTSPTKTGRPATNIFGAGSSVIKQ</sequence>
<evidence type="ECO:0000313" key="3">
    <source>
        <dbReference type="Proteomes" id="UP000028933"/>
    </source>
</evidence>
<dbReference type="HOGENOM" id="CLU_1934721_0_0_10"/>
<gene>
    <name evidence="2" type="ORF">BD94_0234</name>
</gene>
<dbReference type="Proteomes" id="UP000028933">
    <property type="component" value="Chromosome"/>
</dbReference>
<dbReference type="EMBL" id="CP007547">
    <property type="protein sequence ID" value="AIL44009.1"/>
    <property type="molecule type" value="Genomic_DNA"/>
</dbReference>
<evidence type="ECO:0008006" key="4">
    <source>
        <dbReference type="Google" id="ProtNLM"/>
    </source>
</evidence>
<reference evidence="2" key="2">
    <citation type="journal article" date="2015" name="Genome Biol. Evol.">
        <title>Complete Genome Sequence and Transcriptomic Analysis of the Novel Pathogen Elizabethkingia anophelis in Response to Oxidative Stress.</title>
        <authorList>
            <person name="Li Y."/>
            <person name="Liu Y."/>
            <person name="Chew S.C."/>
            <person name="Tay M."/>
            <person name="Salido M.M."/>
            <person name="Teo J."/>
            <person name="Lauro F.M."/>
            <person name="Givskov M."/>
            <person name="Yang L."/>
        </authorList>
    </citation>
    <scope>NUCLEOTIDE SEQUENCE</scope>
    <source>
        <strain evidence="2">NUHP1</strain>
    </source>
</reference>
<dbReference type="STRING" id="1338011.BD94_0234"/>
<reference evidence="2" key="1">
    <citation type="journal article" date="2013" name="Lancet">
        <title>First case of E anophelis outbreak in an intensive-care unit.</title>
        <authorList>
            <person name="Teo J."/>
            <person name="Tan S.Y."/>
            <person name="Tay M."/>
            <person name="Ding Y."/>
            <person name="Kjelleberg S."/>
            <person name="Givskov M."/>
            <person name="Lin R.T."/>
            <person name="Yang L."/>
        </authorList>
    </citation>
    <scope>NUCLEOTIDE SEQUENCE [LARGE SCALE GENOMIC DNA]</scope>
    <source>
        <strain evidence="2">NUHP1</strain>
    </source>
</reference>
<keyword evidence="1" id="KW-0732">Signal</keyword>
<proteinExistence type="predicted"/>
<protein>
    <recommendedName>
        <fullName evidence="4">DUF3060 domain-containing protein</fullName>
    </recommendedName>
</protein>
<dbReference type="RefSeq" id="WP_223829168.1">
    <property type="nucleotide sequence ID" value="NZ_CP007547.1"/>
</dbReference>
<dbReference type="Pfam" id="PF11259">
    <property type="entry name" value="DUF3060"/>
    <property type="match status" value="1"/>
</dbReference>
<dbReference type="eggNOG" id="ENOG5033C3T">
    <property type="taxonomic scope" value="Bacteria"/>
</dbReference>
<dbReference type="KEGG" id="eao:BD94_0234"/>
<feature type="chain" id="PRO_5001717589" description="DUF3060 domain-containing protein" evidence="1">
    <location>
        <begin position="23"/>
        <end position="130"/>
    </location>
</feature>
<dbReference type="InterPro" id="IPR021417">
    <property type="entry name" value="DUF3060"/>
</dbReference>
<evidence type="ECO:0000313" key="2">
    <source>
        <dbReference type="EMBL" id="AIL44009.1"/>
    </source>
</evidence>